<evidence type="ECO:0000313" key="13">
    <source>
        <dbReference type="EMBL" id="ADY16632.1"/>
    </source>
</evidence>
<keyword evidence="9" id="KW-0560">Oxidoreductase</keyword>
<proteinExistence type="inferred from homology"/>
<dbReference type="GO" id="GO:0016705">
    <property type="term" value="F:oxidoreductase activity, acting on paired donors, with incorporation or reduction of molecular oxygen"/>
    <property type="evidence" value="ECO:0007669"/>
    <property type="project" value="InterPro"/>
</dbReference>
<comment type="cofactor">
    <cofactor evidence="1">
        <name>heme</name>
        <dbReference type="ChEBI" id="CHEBI:30413"/>
    </cofactor>
</comment>
<keyword evidence="12" id="KW-0472">Membrane</keyword>
<protein>
    <submittedName>
        <fullName evidence="13">Cytochrome P450 CYP6-like protein</fullName>
    </submittedName>
</protein>
<feature type="non-terminal residue" evidence="13">
    <location>
        <position position="205"/>
    </location>
</feature>
<evidence type="ECO:0000256" key="4">
    <source>
        <dbReference type="ARBA" id="ARBA00010617"/>
    </source>
</evidence>
<dbReference type="PRINTS" id="PR00385">
    <property type="entry name" value="P450"/>
</dbReference>
<evidence type="ECO:0000256" key="11">
    <source>
        <dbReference type="ARBA" id="ARBA00023033"/>
    </source>
</evidence>
<dbReference type="AlphaFoldDB" id="F1JYR3"/>
<comment type="subcellular location">
    <subcellularLocation>
        <location evidence="3">Endoplasmic reticulum membrane</location>
        <topology evidence="3">Peripheral membrane protein</topology>
    </subcellularLocation>
    <subcellularLocation>
        <location evidence="2">Microsome membrane</location>
        <topology evidence="2">Peripheral membrane protein</topology>
    </subcellularLocation>
</comment>
<keyword evidence="5" id="KW-0349">Heme</keyword>
<dbReference type="SUPFAM" id="SSF48264">
    <property type="entry name" value="Cytochrome P450"/>
    <property type="match status" value="1"/>
</dbReference>
<keyword evidence="10" id="KW-0408">Iron</keyword>
<evidence type="ECO:0000256" key="7">
    <source>
        <dbReference type="ARBA" id="ARBA00022824"/>
    </source>
</evidence>
<evidence type="ECO:0000256" key="2">
    <source>
        <dbReference type="ARBA" id="ARBA00004174"/>
    </source>
</evidence>
<keyword evidence="7" id="KW-0256">Endoplasmic reticulum</keyword>
<dbReference type="GO" id="GO:0005506">
    <property type="term" value="F:iron ion binding"/>
    <property type="evidence" value="ECO:0007669"/>
    <property type="project" value="InterPro"/>
</dbReference>
<dbReference type="InterPro" id="IPR050476">
    <property type="entry name" value="Insect_CytP450_Detox"/>
</dbReference>
<dbReference type="PANTHER" id="PTHR24292:SF100">
    <property type="entry name" value="CYTOCHROME P450 6A16, ISOFORM B-RELATED"/>
    <property type="match status" value="1"/>
</dbReference>
<dbReference type="InterPro" id="IPR002401">
    <property type="entry name" value="Cyt_P450_E_grp-I"/>
</dbReference>
<evidence type="ECO:0000256" key="8">
    <source>
        <dbReference type="ARBA" id="ARBA00022848"/>
    </source>
</evidence>
<evidence type="ECO:0000256" key="6">
    <source>
        <dbReference type="ARBA" id="ARBA00022723"/>
    </source>
</evidence>
<keyword evidence="8" id="KW-0492">Microsome</keyword>
<evidence type="ECO:0000256" key="1">
    <source>
        <dbReference type="ARBA" id="ARBA00001971"/>
    </source>
</evidence>
<evidence type="ECO:0000256" key="3">
    <source>
        <dbReference type="ARBA" id="ARBA00004406"/>
    </source>
</evidence>
<dbReference type="InterPro" id="IPR001128">
    <property type="entry name" value="Cyt_P450"/>
</dbReference>
<dbReference type="PANTHER" id="PTHR24292">
    <property type="entry name" value="CYTOCHROME P450"/>
    <property type="match status" value="1"/>
</dbReference>
<dbReference type="Pfam" id="PF00067">
    <property type="entry name" value="p450"/>
    <property type="match status" value="1"/>
</dbReference>
<evidence type="ECO:0000256" key="10">
    <source>
        <dbReference type="ARBA" id="ARBA00023004"/>
    </source>
</evidence>
<feature type="non-terminal residue" evidence="13">
    <location>
        <position position="1"/>
    </location>
</feature>
<dbReference type="GO" id="GO:0004497">
    <property type="term" value="F:monooxygenase activity"/>
    <property type="evidence" value="ECO:0007669"/>
    <property type="project" value="UniProtKB-KW"/>
</dbReference>
<dbReference type="InterPro" id="IPR036396">
    <property type="entry name" value="Cyt_P450_sf"/>
</dbReference>
<organism evidence="13">
    <name type="scientific">Frankliniella occidentalis</name>
    <name type="common">Western flower thrips</name>
    <name type="synonym">Euthrips occidentalis</name>
    <dbReference type="NCBI Taxonomy" id="133901"/>
    <lineage>
        <taxon>Eukaryota</taxon>
        <taxon>Metazoa</taxon>
        <taxon>Ecdysozoa</taxon>
        <taxon>Arthropoda</taxon>
        <taxon>Hexapoda</taxon>
        <taxon>Insecta</taxon>
        <taxon>Pterygota</taxon>
        <taxon>Neoptera</taxon>
        <taxon>Paraneoptera</taxon>
        <taxon>Thysanoptera</taxon>
        <taxon>Terebrantia</taxon>
        <taxon>Thripoidea</taxon>
        <taxon>Thripidae</taxon>
        <taxon>Frankliniella</taxon>
    </lineage>
</organism>
<dbReference type="Gene3D" id="1.10.630.10">
    <property type="entry name" value="Cytochrome P450"/>
    <property type="match status" value="1"/>
</dbReference>
<keyword evidence="6" id="KW-0479">Metal-binding</keyword>
<evidence type="ECO:0000256" key="9">
    <source>
        <dbReference type="ARBA" id="ARBA00023002"/>
    </source>
</evidence>
<dbReference type="EMBL" id="JF303720">
    <property type="protein sequence ID" value="ADY16632.1"/>
    <property type="molecule type" value="Genomic_DNA"/>
</dbReference>
<evidence type="ECO:0000256" key="12">
    <source>
        <dbReference type="ARBA" id="ARBA00023136"/>
    </source>
</evidence>
<keyword evidence="11" id="KW-0503">Monooxygenase</keyword>
<accession>F1JYR3</accession>
<sequence length="205" mass="23638">SVALGIQSNSLKTPESEFRRIGTKVVEPTVFNSIRLMVLFFLREIAQKFQFTITVTEIETFFTKLVAETVAYREQNGIERADMLQMLMQLKNKGFVQPREGEEAEPVPEDGQPGSKLTMNEMVAQVYIFFIAGFDTTSATTSLTMYELTKNHDIQEKVYQEVQDVLKRHNGEVTYEAIMEMTYLDKVINETLRMYPPLPFLNREV</sequence>
<dbReference type="GO" id="GO:0020037">
    <property type="term" value="F:heme binding"/>
    <property type="evidence" value="ECO:0007669"/>
    <property type="project" value="InterPro"/>
</dbReference>
<dbReference type="GO" id="GO:0005789">
    <property type="term" value="C:endoplasmic reticulum membrane"/>
    <property type="evidence" value="ECO:0007669"/>
    <property type="project" value="UniProtKB-SubCell"/>
</dbReference>
<comment type="similarity">
    <text evidence="4">Belongs to the cytochrome P450 family.</text>
</comment>
<dbReference type="PRINTS" id="PR00463">
    <property type="entry name" value="EP450I"/>
</dbReference>
<evidence type="ECO:0000256" key="5">
    <source>
        <dbReference type="ARBA" id="ARBA00022617"/>
    </source>
</evidence>
<reference evidence="13" key="1">
    <citation type="journal article" date="2012" name="J. Econ. Entomol.">
        <title>Novel Cytochrome P450 Genes, CYP6EB1 and CYP6EC1, are Over-Expressed in Acrinathrin-Resistant Frankliniella occidentalis (Thysanoptera: Thripidae).</title>
        <authorList>
            <person name="Cifuentes D."/>
            <person name="Chynoweth R."/>
            <person name="Guillen J."/>
            <person name="De La Rua P."/>
            <person name="Bielza P."/>
        </authorList>
    </citation>
    <scope>NUCLEOTIDE SEQUENCE</scope>
</reference>
<name>F1JYR3_FRAOC</name>